<organism evidence="2 3">
    <name type="scientific">Rhizobium loti</name>
    <name type="common">Mesorhizobium loti</name>
    <dbReference type="NCBI Taxonomy" id="381"/>
    <lineage>
        <taxon>Bacteria</taxon>
        <taxon>Pseudomonadati</taxon>
        <taxon>Pseudomonadota</taxon>
        <taxon>Alphaproteobacteria</taxon>
        <taxon>Hyphomicrobiales</taxon>
        <taxon>Phyllobacteriaceae</taxon>
        <taxon>Mesorhizobium</taxon>
    </lineage>
</organism>
<dbReference type="AlphaFoldDB" id="A0A8E3B8D4"/>
<evidence type="ECO:0000313" key="2">
    <source>
        <dbReference type="EMBL" id="PWJ94972.1"/>
    </source>
</evidence>
<evidence type="ECO:0000256" key="1">
    <source>
        <dbReference type="SAM" id="SignalP"/>
    </source>
</evidence>
<dbReference type="Proteomes" id="UP000245631">
    <property type="component" value="Unassembled WGS sequence"/>
</dbReference>
<comment type="caution">
    <text evidence="2">The sequence shown here is derived from an EMBL/GenBank/DDBJ whole genome shotgun (WGS) entry which is preliminary data.</text>
</comment>
<feature type="signal peptide" evidence="1">
    <location>
        <begin position="1"/>
        <end position="22"/>
    </location>
</feature>
<feature type="chain" id="PRO_5034172209" evidence="1">
    <location>
        <begin position="23"/>
        <end position="95"/>
    </location>
</feature>
<protein>
    <submittedName>
        <fullName evidence="2">Uncharacterized protein</fullName>
    </submittedName>
</protein>
<proteinExistence type="predicted"/>
<dbReference type="GeneID" id="61050982"/>
<sequence>MNLKMLTMGAMALAMMTGSALAASNTSALDDPAKMSPFFTDAGMKTMKSEAEFKAAWMAMKEEDRAGMMKECGDKAIAKSHDNFCKMTKQLGGAN</sequence>
<dbReference type="EMBL" id="QGGH01000001">
    <property type="protein sequence ID" value="PWJ94972.1"/>
    <property type="molecule type" value="Genomic_DNA"/>
</dbReference>
<accession>A0A8E3B8D4</accession>
<name>A0A8E3B8D4_RHILI</name>
<reference evidence="2 3" key="1">
    <citation type="submission" date="2018-05" db="EMBL/GenBank/DDBJ databases">
        <title>Genomic Encyclopedia of Type Strains, Phase IV (KMG-IV): sequencing the most valuable type-strain genomes for metagenomic binning, comparative biology and taxonomic classification.</title>
        <authorList>
            <person name="Goeker M."/>
        </authorList>
    </citation>
    <scope>NUCLEOTIDE SEQUENCE [LARGE SCALE GENOMIC DNA]</scope>
    <source>
        <strain evidence="2 3">DSM 2626</strain>
    </source>
</reference>
<dbReference type="RefSeq" id="WP_109660952.1">
    <property type="nucleotide sequence ID" value="NZ_QGGH01000001.1"/>
</dbReference>
<evidence type="ECO:0000313" key="3">
    <source>
        <dbReference type="Proteomes" id="UP000245631"/>
    </source>
</evidence>
<gene>
    <name evidence="2" type="ORF">C8D77_1011660</name>
</gene>
<keyword evidence="1" id="KW-0732">Signal</keyword>